<dbReference type="GO" id="GO:0016020">
    <property type="term" value="C:membrane"/>
    <property type="evidence" value="ECO:0007669"/>
    <property type="project" value="UniProtKB-SubCell"/>
</dbReference>
<dbReference type="EMBL" id="JADCKQ010000001">
    <property type="protein sequence ID" value="MBI1492228.1"/>
    <property type="molecule type" value="Genomic_DNA"/>
</dbReference>
<dbReference type="AlphaFoldDB" id="A0A8J7ITV9"/>
<keyword evidence="2 5" id="KW-0812">Transmembrane</keyword>
<feature type="transmembrane region" description="Helical" evidence="5">
    <location>
        <begin position="75"/>
        <end position="97"/>
    </location>
</feature>
<keyword evidence="3 5" id="KW-1133">Transmembrane helix</keyword>
<comment type="subcellular location">
    <subcellularLocation>
        <location evidence="1">Membrane</location>
        <topology evidence="1">Multi-pass membrane protein</topology>
    </subcellularLocation>
</comment>
<comment type="caution">
    <text evidence="7">The sequence shown here is derived from an EMBL/GenBank/DDBJ whole genome shotgun (WGS) entry which is preliminary data.</text>
</comment>
<evidence type="ECO:0000256" key="5">
    <source>
        <dbReference type="SAM" id="Phobius"/>
    </source>
</evidence>
<feature type="domain" description="Yip1" evidence="6">
    <location>
        <begin position="15"/>
        <end position="184"/>
    </location>
</feature>
<dbReference type="RefSeq" id="WP_228847177.1">
    <property type="nucleotide sequence ID" value="NZ_JADCKQ010000001.1"/>
</dbReference>
<name>A0A8J7ITV9_9RHOB</name>
<dbReference type="Proteomes" id="UP000640583">
    <property type="component" value="Unassembled WGS sequence"/>
</dbReference>
<accession>A0A8J7ITV9</accession>
<keyword evidence="8" id="KW-1185">Reference proteome</keyword>
<evidence type="ECO:0000313" key="8">
    <source>
        <dbReference type="Proteomes" id="UP000640583"/>
    </source>
</evidence>
<feature type="transmembrane region" description="Helical" evidence="5">
    <location>
        <begin position="109"/>
        <end position="130"/>
    </location>
</feature>
<reference evidence="7" key="1">
    <citation type="submission" date="2020-10" db="EMBL/GenBank/DDBJ databases">
        <title>Paenihalocynthiibacter styelae gen. nov., sp. nov., isolated from stalked sea squirt Styela clava.</title>
        <authorList>
            <person name="Kim Y.-O."/>
            <person name="Yoon J.-H."/>
        </authorList>
    </citation>
    <scope>NUCLEOTIDE SEQUENCE</scope>
    <source>
        <strain evidence="7">MYP1-1</strain>
    </source>
</reference>
<evidence type="ECO:0000259" key="6">
    <source>
        <dbReference type="Pfam" id="PF04893"/>
    </source>
</evidence>
<evidence type="ECO:0000256" key="3">
    <source>
        <dbReference type="ARBA" id="ARBA00022989"/>
    </source>
</evidence>
<feature type="transmembrane region" description="Helical" evidence="5">
    <location>
        <begin position="36"/>
        <end position="55"/>
    </location>
</feature>
<evidence type="ECO:0000256" key="4">
    <source>
        <dbReference type="ARBA" id="ARBA00023136"/>
    </source>
</evidence>
<protein>
    <submittedName>
        <fullName evidence="7">YIP1 family protein</fullName>
    </submittedName>
</protein>
<organism evidence="7 8">
    <name type="scientific">Halocynthiibacter styelae</name>
    <dbReference type="NCBI Taxonomy" id="2761955"/>
    <lineage>
        <taxon>Bacteria</taxon>
        <taxon>Pseudomonadati</taxon>
        <taxon>Pseudomonadota</taxon>
        <taxon>Alphaproteobacteria</taxon>
        <taxon>Rhodobacterales</taxon>
        <taxon>Paracoccaceae</taxon>
        <taxon>Halocynthiibacter</taxon>
    </lineage>
</organism>
<dbReference type="InterPro" id="IPR006977">
    <property type="entry name" value="Yip1_dom"/>
</dbReference>
<sequence>MQLSFAYLWQLFLRSFQEPRAAMAQVLSLGISRQTLWQLLLFTCTVSVVVSYITGSFLPQPQLPDGTEASQISPFRLGLILLLSQGLLLFLGTVVAGKIARGQGSFDDVLTMIIFQQLIMFVLNLFQLLIALVSPAFAVMFGLSTLVVLIWQLCQFVAEVHGFKSALVVFLWGCVAVILISFALAPLMISLGLVPLEGV</sequence>
<feature type="transmembrane region" description="Helical" evidence="5">
    <location>
        <begin position="166"/>
        <end position="189"/>
    </location>
</feature>
<keyword evidence="4 5" id="KW-0472">Membrane</keyword>
<evidence type="ECO:0000256" key="1">
    <source>
        <dbReference type="ARBA" id="ARBA00004141"/>
    </source>
</evidence>
<evidence type="ECO:0000256" key="2">
    <source>
        <dbReference type="ARBA" id="ARBA00022692"/>
    </source>
</evidence>
<dbReference type="Pfam" id="PF04893">
    <property type="entry name" value="Yip1"/>
    <property type="match status" value="1"/>
</dbReference>
<feature type="transmembrane region" description="Helical" evidence="5">
    <location>
        <begin position="136"/>
        <end position="154"/>
    </location>
</feature>
<evidence type="ECO:0000313" key="7">
    <source>
        <dbReference type="EMBL" id="MBI1492228.1"/>
    </source>
</evidence>
<gene>
    <name evidence="7" type="ORF">H1D41_01110</name>
</gene>
<proteinExistence type="predicted"/>